<keyword evidence="12" id="KW-1185">Reference proteome</keyword>
<keyword evidence="4 9" id="KW-0812">Transmembrane</keyword>
<evidence type="ECO:0000313" key="11">
    <source>
        <dbReference type="EMBL" id="KAF9534981.1"/>
    </source>
</evidence>
<evidence type="ECO:0000313" key="12">
    <source>
        <dbReference type="Proteomes" id="UP000807306"/>
    </source>
</evidence>
<dbReference type="GO" id="GO:0006874">
    <property type="term" value="P:intracellular calcium ion homeostasis"/>
    <property type="evidence" value="ECO:0007669"/>
    <property type="project" value="TreeGrafter"/>
</dbReference>
<keyword evidence="6" id="KW-0406">Ion transport</keyword>
<feature type="transmembrane region" description="Helical" evidence="9">
    <location>
        <begin position="428"/>
        <end position="450"/>
    </location>
</feature>
<evidence type="ECO:0000256" key="7">
    <source>
        <dbReference type="ARBA" id="ARBA00023136"/>
    </source>
</evidence>
<feature type="region of interest" description="Disordered" evidence="8">
    <location>
        <begin position="1"/>
        <end position="62"/>
    </location>
</feature>
<dbReference type="PANTHER" id="PTHR31503:SF20">
    <property type="entry name" value="CA(2+)_H(+) EXCHANGER, PUTATIVE (EUROFUNG)-RELATED"/>
    <property type="match status" value="1"/>
</dbReference>
<dbReference type="EMBL" id="MU157825">
    <property type="protein sequence ID" value="KAF9534981.1"/>
    <property type="molecule type" value="Genomic_DNA"/>
</dbReference>
<name>A0A9P6ETI3_9AGAR</name>
<comment type="similarity">
    <text evidence="2">Belongs to the Ca(2+):cation antiporter (CaCA) (TC 2.A.19) family.</text>
</comment>
<sequence>MHPADGPKPSTSSYNVRSPSIVSTTPIGSARPRKPHTRAPTSDSFDLSRERQNSRKWSDDSESTIAASLDELEANKAPPERFLDRWNRRGKKAIGLKESLYAIAFSSWLNMFFVFIPLSWMAHFEEASGDSSLKWGAKVSFCLCFCAILPLARLFHYGGEQMAIYLGKDMGDLVIVTLNNAVEATLAILLLVKCDLVLLKSTIIGVVILRLLLVPGTAFVIGGSRIIQQDLHPTLSQLNQSILTLGVLALALPAATFAAMDTPFSPVPGQLPVSAVSDETRDSLLSLSRGLAIILLIMYICSRIYLHNPPGEDDLTLGLHLAANAPEELKHKVEHLRQKEPEVNQYILIVMLLACLALMATTCEWLIHSVEHIREATNISEVFFGLILLPVVSYAADGTVAIVYYVRHYLKRIFNEPEPPATLAHSEAIEMSIQFVLFWMPFLILLAWWTGKPLTMLFDLFHVVLILGACFLVNYVTADAKTNWAEGMAMVTLYAMIVLCAWFYQGQPELNFMSQCTSVKQALANFNNVTNPLHGSLRYGVAGIPLE</sequence>
<protein>
    <recommendedName>
        <fullName evidence="10">Sodium/calcium exchanger membrane region domain-containing protein</fullName>
    </recommendedName>
</protein>
<organism evidence="11 12">
    <name type="scientific">Crepidotus variabilis</name>
    <dbReference type="NCBI Taxonomy" id="179855"/>
    <lineage>
        <taxon>Eukaryota</taxon>
        <taxon>Fungi</taxon>
        <taxon>Dikarya</taxon>
        <taxon>Basidiomycota</taxon>
        <taxon>Agaricomycotina</taxon>
        <taxon>Agaricomycetes</taxon>
        <taxon>Agaricomycetidae</taxon>
        <taxon>Agaricales</taxon>
        <taxon>Agaricineae</taxon>
        <taxon>Crepidotaceae</taxon>
        <taxon>Crepidotus</taxon>
    </lineage>
</organism>
<gene>
    <name evidence="11" type="ORF">CPB83DRAFT_843278</name>
</gene>
<dbReference type="GO" id="GO:0015369">
    <property type="term" value="F:calcium:proton antiporter activity"/>
    <property type="evidence" value="ECO:0007669"/>
    <property type="project" value="TreeGrafter"/>
</dbReference>
<dbReference type="InterPro" id="IPR004713">
    <property type="entry name" value="CaH_exchang"/>
</dbReference>
<feature type="compositionally biased region" description="Polar residues" evidence="8">
    <location>
        <begin position="9"/>
        <end position="27"/>
    </location>
</feature>
<feature type="transmembrane region" description="Helical" evidence="9">
    <location>
        <begin position="242"/>
        <end position="264"/>
    </location>
</feature>
<feature type="compositionally biased region" description="Basic and acidic residues" evidence="8">
    <location>
        <begin position="46"/>
        <end position="59"/>
    </location>
</feature>
<accession>A0A9P6ETI3</accession>
<dbReference type="GO" id="GO:0000329">
    <property type="term" value="C:fungal-type vacuole membrane"/>
    <property type="evidence" value="ECO:0007669"/>
    <property type="project" value="TreeGrafter"/>
</dbReference>
<evidence type="ECO:0000256" key="1">
    <source>
        <dbReference type="ARBA" id="ARBA00004127"/>
    </source>
</evidence>
<feature type="transmembrane region" description="Helical" evidence="9">
    <location>
        <begin position="99"/>
        <end position="123"/>
    </location>
</feature>
<feature type="transmembrane region" description="Helical" evidence="9">
    <location>
        <begin position="382"/>
        <end position="407"/>
    </location>
</feature>
<evidence type="ECO:0000256" key="6">
    <source>
        <dbReference type="ARBA" id="ARBA00023065"/>
    </source>
</evidence>
<proteinExistence type="inferred from homology"/>
<feature type="transmembrane region" description="Helical" evidence="9">
    <location>
        <begin position="135"/>
        <end position="152"/>
    </location>
</feature>
<feature type="transmembrane region" description="Helical" evidence="9">
    <location>
        <begin position="456"/>
        <end position="477"/>
    </location>
</feature>
<comment type="caution">
    <text evidence="11">The sequence shown here is derived from an EMBL/GenBank/DDBJ whole genome shotgun (WGS) entry which is preliminary data.</text>
</comment>
<evidence type="ECO:0000256" key="8">
    <source>
        <dbReference type="SAM" id="MobiDB-lite"/>
    </source>
</evidence>
<dbReference type="InterPro" id="IPR004837">
    <property type="entry name" value="NaCa_Exmemb"/>
</dbReference>
<keyword evidence="5 9" id="KW-1133">Transmembrane helix</keyword>
<feature type="transmembrane region" description="Helical" evidence="9">
    <location>
        <begin position="173"/>
        <end position="192"/>
    </location>
</feature>
<keyword evidence="3" id="KW-0813">Transport</keyword>
<dbReference type="PANTHER" id="PTHR31503">
    <property type="entry name" value="VACUOLAR CALCIUM ION TRANSPORTER"/>
    <property type="match status" value="1"/>
</dbReference>
<evidence type="ECO:0000256" key="3">
    <source>
        <dbReference type="ARBA" id="ARBA00022448"/>
    </source>
</evidence>
<evidence type="ECO:0000256" key="5">
    <source>
        <dbReference type="ARBA" id="ARBA00022989"/>
    </source>
</evidence>
<comment type="subcellular location">
    <subcellularLocation>
        <location evidence="1">Endomembrane system</location>
        <topology evidence="1">Multi-pass membrane protein</topology>
    </subcellularLocation>
</comment>
<keyword evidence="7 9" id="KW-0472">Membrane</keyword>
<reference evidence="11" key="1">
    <citation type="submission" date="2020-11" db="EMBL/GenBank/DDBJ databases">
        <authorList>
            <consortium name="DOE Joint Genome Institute"/>
            <person name="Ahrendt S."/>
            <person name="Riley R."/>
            <person name="Andreopoulos W."/>
            <person name="Labutti K."/>
            <person name="Pangilinan J."/>
            <person name="Ruiz-Duenas F.J."/>
            <person name="Barrasa J.M."/>
            <person name="Sanchez-Garcia M."/>
            <person name="Camarero S."/>
            <person name="Miyauchi S."/>
            <person name="Serrano A."/>
            <person name="Linde D."/>
            <person name="Babiker R."/>
            <person name="Drula E."/>
            <person name="Ayuso-Fernandez I."/>
            <person name="Pacheco R."/>
            <person name="Padilla G."/>
            <person name="Ferreira P."/>
            <person name="Barriuso J."/>
            <person name="Kellner H."/>
            <person name="Castanera R."/>
            <person name="Alfaro M."/>
            <person name="Ramirez L."/>
            <person name="Pisabarro A.G."/>
            <person name="Kuo A."/>
            <person name="Tritt A."/>
            <person name="Lipzen A."/>
            <person name="He G."/>
            <person name="Yan M."/>
            <person name="Ng V."/>
            <person name="Cullen D."/>
            <person name="Martin F."/>
            <person name="Rosso M.-N."/>
            <person name="Henrissat B."/>
            <person name="Hibbett D."/>
            <person name="Martinez A.T."/>
            <person name="Grigoriev I.V."/>
        </authorList>
    </citation>
    <scope>NUCLEOTIDE SEQUENCE</scope>
    <source>
        <strain evidence="11">CBS 506.95</strain>
    </source>
</reference>
<feature type="domain" description="Sodium/calcium exchanger membrane region" evidence="10">
    <location>
        <begin position="348"/>
        <end position="502"/>
    </location>
</feature>
<dbReference type="GO" id="GO:0012505">
    <property type="term" value="C:endomembrane system"/>
    <property type="evidence" value="ECO:0007669"/>
    <property type="project" value="UniProtKB-SubCell"/>
</dbReference>
<evidence type="ECO:0000256" key="9">
    <source>
        <dbReference type="SAM" id="Phobius"/>
    </source>
</evidence>
<feature type="transmembrane region" description="Helical" evidence="9">
    <location>
        <begin position="346"/>
        <end position="367"/>
    </location>
</feature>
<feature type="transmembrane region" description="Helical" evidence="9">
    <location>
        <begin position="284"/>
        <end position="306"/>
    </location>
</feature>
<dbReference type="Gene3D" id="1.20.1420.30">
    <property type="entry name" value="NCX, central ion-binding region"/>
    <property type="match status" value="1"/>
</dbReference>
<evidence type="ECO:0000256" key="4">
    <source>
        <dbReference type="ARBA" id="ARBA00022692"/>
    </source>
</evidence>
<evidence type="ECO:0000259" key="10">
    <source>
        <dbReference type="Pfam" id="PF01699"/>
    </source>
</evidence>
<dbReference type="AlphaFoldDB" id="A0A9P6ETI3"/>
<dbReference type="Proteomes" id="UP000807306">
    <property type="component" value="Unassembled WGS sequence"/>
</dbReference>
<dbReference type="Pfam" id="PF01699">
    <property type="entry name" value="Na_Ca_ex"/>
    <property type="match status" value="2"/>
</dbReference>
<dbReference type="OrthoDB" id="1699231at2759"/>
<feature type="transmembrane region" description="Helical" evidence="9">
    <location>
        <begin position="198"/>
        <end position="221"/>
    </location>
</feature>
<feature type="transmembrane region" description="Helical" evidence="9">
    <location>
        <begin position="484"/>
        <end position="504"/>
    </location>
</feature>
<feature type="domain" description="Sodium/calcium exchanger membrane region" evidence="10">
    <location>
        <begin position="139"/>
        <end position="302"/>
    </location>
</feature>
<evidence type="ECO:0000256" key="2">
    <source>
        <dbReference type="ARBA" id="ARBA00008170"/>
    </source>
</evidence>
<dbReference type="InterPro" id="IPR044880">
    <property type="entry name" value="NCX_ion-bd_dom_sf"/>
</dbReference>